<name>A0A2G5S9Y9_9PELO</name>
<evidence type="ECO:0000313" key="2">
    <source>
        <dbReference type="Proteomes" id="UP000230233"/>
    </source>
</evidence>
<organism evidence="1 2">
    <name type="scientific">Caenorhabditis nigoni</name>
    <dbReference type="NCBI Taxonomy" id="1611254"/>
    <lineage>
        <taxon>Eukaryota</taxon>
        <taxon>Metazoa</taxon>
        <taxon>Ecdysozoa</taxon>
        <taxon>Nematoda</taxon>
        <taxon>Chromadorea</taxon>
        <taxon>Rhabditida</taxon>
        <taxon>Rhabditina</taxon>
        <taxon>Rhabditomorpha</taxon>
        <taxon>Rhabditoidea</taxon>
        <taxon>Rhabditidae</taxon>
        <taxon>Peloderinae</taxon>
        <taxon>Caenorhabditis</taxon>
    </lineage>
</organism>
<dbReference type="Proteomes" id="UP000230233">
    <property type="component" value="Unassembled WGS sequence"/>
</dbReference>
<keyword evidence="2" id="KW-1185">Reference proteome</keyword>
<proteinExistence type="predicted"/>
<dbReference type="EMBL" id="PDUG01000038">
    <property type="protein sequence ID" value="PIC11857.1"/>
    <property type="molecule type" value="Genomic_DNA"/>
</dbReference>
<sequence length="102" mass="12047">MQLHGCDGKKLPRKKKINIRSPWPSIMEINASFRFNLYSPQMRARQKKFDETDQKAPIWVKIREEMDGRIRIDSDSFMVKKFEKKLESGPVCRLQPHLSAKT</sequence>
<protein>
    <submittedName>
        <fullName evidence="1">Uncharacterized protein</fullName>
    </submittedName>
</protein>
<evidence type="ECO:0000313" key="1">
    <source>
        <dbReference type="EMBL" id="PIC11857.1"/>
    </source>
</evidence>
<dbReference type="AlphaFoldDB" id="A0A2G5S9Y9"/>
<reference evidence="2" key="1">
    <citation type="submission" date="2017-10" db="EMBL/GenBank/DDBJ databases">
        <title>Rapid genome shrinkage in a self-fertile nematode reveals novel sperm competition proteins.</title>
        <authorList>
            <person name="Yin D."/>
            <person name="Schwarz E.M."/>
            <person name="Thomas C.G."/>
            <person name="Felde R.L."/>
            <person name="Korf I.F."/>
            <person name="Cutter A.D."/>
            <person name="Schartner C.M."/>
            <person name="Ralston E.J."/>
            <person name="Meyer B.J."/>
            <person name="Haag E.S."/>
        </authorList>
    </citation>
    <scope>NUCLEOTIDE SEQUENCE [LARGE SCALE GENOMIC DNA]</scope>
    <source>
        <strain evidence="2">JU1422</strain>
    </source>
</reference>
<gene>
    <name evidence="1" type="ORF">B9Z55_028801</name>
</gene>
<comment type="caution">
    <text evidence="1">The sequence shown here is derived from an EMBL/GenBank/DDBJ whole genome shotgun (WGS) entry which is preliminary data.</text>
</comment>
<accession>A0A2G5S9Y9</accession>